<accession>A0ABQ9GLL3</accession>
<reference evidence="2 3" key="1">
    <citation type="submission" date="2023-02" db="EMBL/GenBank/DDBJ databases">
        <title>LHISI_Scaffold_Assembly.</title>
        <authorList>
            <person name="Stuart O.P."/>
            <person name="Cleave R."/>
            <person name="Magrath M.J.L."/>
            <person name="Mikheyev A.S."/>
        </authorList>
    </citation>
    <scope>NUCLEOTIDE SEQUENCE [LARGE SCALE GENOMIC DNA]</scope>
    <source>
        <strain evidence="2">Daus_M_001</strain>
        <tissue evidence="2">Leg muscle</tissue>
    </source>
</reference>
<evidence type="ECO:0000256" key="1">
    <source>
        <dbReference type="SAM" id="MobiDB-lite"/>
    </source>
</evidence>
<comment type="caution">
    <text evidence="2">The sequence shown here is derived from an EMBL/GenBank/DDBJ whole genome shotgun (WGS) entry which is preliminary data.</text>
</comment>
<proteinExistence type="predicted"/>
<evidence type="ECO:0000313" key="2">
    <source>
        <dbReference type="EMBL" id="KAJ8872926.1"/>
    </source>
</evidence>
<evidence type="ECO:0000313" key="3">
    <source>
        <dbReference type="Proteomes" id="UP001159363"/>
    </source>
</evidence>
<organism evidence="2 3">
    <name type="scientific">Dryococelus australis</name>
    <dbReference type="NCBI Taxonomy" id="614101"/>
    <lineage>
        <taxon>Eukaryota</taxon>
        <taxon>Metazoa</taxon>
        <taxon>Ecdysozoa</taxon>
        <taxon>Arthropoda</taxon>
        <taxon>Hexapoda</taxon>
        <taxon>Insecta</taxon>
        <taxon>Pterygota</taxon>
        <taxon>Neoptera</taxon>
        <taxon>Polyneoptera</taxon>
        <taxon>Phasmatodea</taxon>
        <taxon>Verophasmatodea</taxon>
        <taxon>Anareolatae</taxon>
        <taxon>Phasmatidae</taxon>
        <taxon>Eurycanthinae</taxon>
        <taxon>Dryococelus</taxon>
    </lineage>
</organism>
<sequence>MSKNSENFTVCNRVNVGFTTKHILAKVPMSVKERDKLELLNECHMLTATIANLQERSPLKYEAIERFVLRCTFHYQTFNFALFSFLMEELLNSGKIGHDLAENAKKEYCNLLDHIDSTVMRGNEVYKHLWEKKSVITRHFQDEVQEAEGIKNIKSNIRMLHFVRGARKHYHEYLDIKKKRKKGGNNQEGRKDTFGSTSQRAGTSKKKTADGN</sequence>
<name>A0ABQ9GLL3_9NEOP</name>
<protein>
    <submittedName>
        <fullName evidence="2">Uncharacterized protein</fullName>
    </submittedName>
</protein>
<gene>
    <name evidence="2" type="ORF">PR048_026542</name>
</gene>
<dbReference type="Proteomes" id="UP001159363">
    <property type="component" value="Chromosome 10"/>
</dbReference>
<feature type="region of interest" description="Disordered" evidence="1">
    <location>
        <begin position="176"/>
        <end position="212"/>
    </location>
</feature>
<dbReference type="EMBL" id="JARBHB010000011">
    <property type="protein sequence ID" value="KAJ8872926.1"/>
    <property type="molecule type" value="Genomic_DNA"/>
</dbReference>
<keyword evidence="3" id="KW-1185">Reference proteome</keyword>